<dbReference type="SUPFAM" id="SSF48652">
    <property type="entry name" value="Tetraspanin"/>
    <property type="match status" value="1"/>
</dbReference>
<dbReference type="PANTHER" id="PTHR19282:SF456">
    <property type="entry name" value="CD63 MOLECULE"/>
    <property type="match status" value="1"/>
</dbReference>
<organism evidence="8 9">
    <name type="scientific">Zoarces viviparus</name>
    <name type="common">Viviparous eelpout</name>
    <name type="synonym">Blennius viviparus</name>
    <dbReference type="NCBI Taxonomy" id="48416"/>
    <lineage>
        <taxon>Eukaryota</taxon>
        <taxon>Metazoa</taxon>
        <taxon>Chordata</taxon>
        <taxon>Craniata</taxon>
        <taxon>Vertebrata</taxon>
        <taxon>Euteleostomi</taxon>
        <taxon>Actinopterygii</taxon>
        <taxon>Neopterygii</taxon>
        <taxon>Teleostei</taxon>
        <taxon>Neoteleostei</taxon>
        <taxon>Acanthomorphata</taxon>
        <taxon>Eupercaria</taxon>
        <taxon>Perciformes</taxon>
        <taxon>Cottioidei</taxon>
        <taxon>Zoarcales</taxon>
        <taxon>Zoarcidae</taxon>
        <taxon>Zoarcinae</taxon>
        <taxon>Zoarces</taxon>
    </lineage>
</organism>
<dbReference type="Gene3D" id="1.10.1450.10">
    <property type="entry name" value="Tetraspanin"/>
    <property type="match status" value="1"/>
</dbReference>
<feature type="transmembrane region" description="Helical" evidence="7">
    <location>
        <begin position="49"/>
        <end position="67"/>
    </location>
</feature>
<evidence type="ECO:0000313" key="8">
    <source>
        <dbReference type="EMBL" id="KAK9525936.1"/>
    </source>
</evidence>
<dbReference type="PANTHER" id="PTHR19282">
    <property type="entry name" value="TETRASPANIN"/>
    <property type="match status" value="1"/>
</dbReference>
<evidence type="ECO:0000256" key="1">
    <source>
        <dbReference type="ARBA" id="ARBA00004141"/>
    </source>
</evidence>
<feature type="transmembrane region" description="Helical" evidence="7">
    <location>
        <begin position="79"/>
        <end position="101"/>
    </location>
</feature>
<keyword evidence="5 7" id="KW-0472">Membrane</keyword>
<evidence type="ECO:0000256" key="3">
    <source>
        <dbReference type="ARBA" id="ARBA00022692"/>
    </source>
</evidence>
<keyword evidence="3 7" id="KW-0812">Transmembrane</keyword>
<dbReference type="InterPro" id="IPR000301">
    <property type="entry name" value="Tetraspanin_animals"/>
</dbReference>
<accession>A0AAW1ET57</accession>
<comment type="subcellular location">
    <subcellularLocation>
        <location evidence="1 7">Membrane</location>
        <topology evidence="1 7">Multi-pass membrane protein</topology>
    </subcellularLocation>
</comment>
<comment type="caution">
    <text evidence="8">The sequence shown here is derived from an EMBL/GenBank/DDBJ whole genome shotgun (WGS) entry which is preliminary data.</text>
</comment>
<dbReference type="GO" id="GO:0005886">
    <property type="term" value="C:plasma membrane"/>
    <property type="evidence" value="ECO:0007669"/>
    <property type="project" value="TreeGrafter"/>
</dbReference>
<name>A0AAW1ET57_ZOAVI</name>
<gene>
    <name evidence="8" type="ORF">VZT92_016603</name>
</gene>
<dbReference type="InterPro" id="IPR018499">
    <property type="entry name" value="Tetraspanin/Peripherin"/>
</dbReference>
<evidence type="ECO:0000256" key="2">
    <source>
        <dbReference type="ARBA" id="ARBA00006840"/>
    </source>
</evidence>
<dbReference type="Pfam" id="PF00335">
    <property type="entry name" value="Tetraspanin"/>
    <property type="match status" value="1"/>
</dbReference>
<dbReference type="GO" id="GO:1900746">
    <property type="term" value="P:regulation of vascular endothelial growth factor signaling pathway"/>
    <property type="evidence" value="ECO:0007669"/>
    <property type="project" value="TreeGrafter"/>
</dbReference>
<evidence type="ECO:0000256" key="6">
    <source>
        <dbReference type="PIRSR" id="PIRSR002419-1"/>
    </source>
</evidence>
<proteinExistence type="inferred from homology"/>
<evidence type="ECO:0000256" key="4">
    <source>
        <dbReference type="ARBA" id="ARBA00022989"/>
    </source>
</evidence>
<feature type="disulfide bond" evidence="6">
    <location>
        <begin position="140"/>
        <end position="156"/>
    </location>
</feature>
<keyword evidence="6" id="KW-1015">Disulfide bond</keyword>
<protein>
    <recommendedName>
        <fullName evidence="7">Tetraspanin</fullName>
    </recommendedName>
</protein>
<dbReference type="InterPro" id="IPR008952">
    <property type="entry name" value="Tetraspanin_EC2_sf"/>
</dbReference>
<dbReference type="Proteomes" id="UP001488805">
    <property type="component" value="Unassembled WGS sequence"/>
</dbReference>
<evidence type="ECO:0000313" key="9">
    <source>
        <dbReference type="Proteomes" id="UP001488805"/>
    </source>
</evidence>
<dbReference type="AlphaFoldDB" id="A0AAW1ET57"/>
<evidence type="ECO:0000256" key="7">
    <source>
        <dbReference type="RuleBase" id="RU361218"/>
    </source>
</evidence>
<feature type="transmembrane region" description="Helical" evidence="7">
    <location>
        <begin position="199"/>
        <end position="221"/>
    </location>
</feature>
<evidence type="ECO:0000256" key="5">
    <source>
        <dbReference type="ARBA" id="ARBA00023136"/>
    </source>
</evidence>
<dbReference type="EMBL" id="JBCEZU010000134">
    <property type="protein sequence ID" value="KAK9525936.1"/>
    <property type="molecule type" value="Genomic_DNA"/>
</dbReference>
<feature type="transmembrane region" description="Helical" evidence="7">
    <location>
        <begin position="7"/>
        <end position="29"/>
    </location>
</feature>
<keyword evidence="9" id="KW-1185">Reference proteome</keyword>
<reference evidence="8 9" key="1">
    <citation type="journal article" date="2024" name="Genome Biol. Evol.">
        <title>Chromosome-level genome assembly of the viviparous eelpout Zoarces viviparus.</title>
        <authorList>
            <person name="Fuhrmann N."/>
            <person name="Brasseur M.V."/>
            <person name="Bakowski C.E."/>
            <person name="Podsiadlowski L."/>
            <person name="Prost S."/>
            <person name="Krehenwinkel H."/>
            <person name="Mayer C."/>
        </authorList>
    </citation>
    <scope>NUCLEOTIDE SEQUENCE [LARGE SCALE GENOMIC DNA]</scope>
    <source>
        <strain evidence="8">NO-MEL_2022_Ind0_liver</strain>
    </source>
</reference>
<comment type="similarity">
    <text evidence="2 7">Belongs to the tetraspanin (TM4SF) family.</text>
</comment>
<dbReference type="PRINTS" id="PR00259">
    <property type="entry name" value="TMFOUR"/>
</dbReference>
<dbReference type="PROSITE" id="PS51257">
    <property type="entry name" value="PROKAR_LIPOPROTEIN"/>
    <property type="match status" value="1"/>
</dbReference>
<dbReference type="PIRSF" id="PIRSF002419">
    <property type="entry name" value="Tetraspanin"/>
    <property type="match status" value="1"/>
</dbReference>
<sequence length="245" mass="26251">MGKINGCLKCLFIFFNVISALIGCGLIYVVVKVQIYSSQLAEAGGLNMAWGWVFAIGIFGISCLGIFAACSENLIALKIFAAFMGIGLIFTLICGIVVVVFKNKVKDLYDTASAEMAKTFTGDEKYRGQLEAIQKTLHCCGVVSVEDWGQTIPDSCDCDPALGGGPLGYECISRPKGSSGPDKIFEQSCSDLVFGWVNLAFQIMMGFFFGLAVTALLGLLVSIMMICQVKRHDSDGGGSMAMKAY</sequence>
<keyword evidence="4 7" id="KW-1133">Transmembrane helix</keyword>